<evidence type="ECO:0000256" key="4">
    <source>
        <dbReference type="ARBA" id="ARBA00023136"/>
    </source>
</evidence>
<feature type="transmembrane region" description="Helical" evidence="5">
    <location>
        <begin position="99"/>
        <end position="122"/>
    </location>
</feature>
<dbReference type="Pfam" id="PF02535">
    <property type="entry name" value="Zip"/>
    <property type="match status" value="1"/>
</dbReference>
<feature type="transmembrane region" description="Helical" evidence="5">
    <location>
        <begin position="61"/>
        <end position="78"/>
    </location>
</feature>
<proteinExistence type="predicted"/>
<evidence type="ECO:0000256" key="1">
    <source>
        <dbReference type="ARBA" id="ARBA00004141"/>
    </source>
</evidence>
<keyword evidence="2 5" id="KW-0812">Transmembrane</keyword>
<reference evidence="7" key="1">
    <citation type="journal article" date="2019" name="Int. J. Syst. Evol. Microbiol.">
        <title>The Global Catalogue of Microorganisms (GCM) 10K type strain sequencing project: providing services to taxonomists for standard genome sequencing and annotation.</title>
        <authorList>
            <consortium name="The Broad Institute Genomics Platform"/>
            <consortium name="The Broad Institute Genome Sequencing Center for Infectious Disease"/>
            <person name="Wu L."/>
            <person name="Ma J."/>
        </authorList>
    </citation>
    <scope>NUCLEOTIDE SEQUENCE [LARGE SCALE GENOMIC DNA]</scope>
    <source>
        <strain evidence="7">JCM 19015</strain>
    </source>
</reference>
<feature type="transmembrane region" description="Helical" evidence="5">
    <location>
        <begin position="216"/>
        <end position="234"/>
    </location>
</feature>
<evidence type="ECO:0000256" key="2">
    <source>
        <dbReference type="ARBA" id="ARBA00022692"/>
    </source>
</evidence>
<comment type="subcellular location">
    <subcellularLocation>
        <location evidence="1">Membrane</location>
        <topology evidence="1">Multi-pass membrane protein</topology>
    </subcellularLocation>
</comment>
<protein>
    <submittedName>
        <fullName evidence="6">Membrane protein</fullName>
    </submittedName>
</protein>
<organism evidence="6 7">
    <name type="scientific">Amnibacterium soli</name>
    <dbReference type="NCBI Taxonomy" id="1282736"/>
    <lineage>
        <taxon>Bacteria</taxon>
        <taxon>Bacillati</taxon>
        <taxon>Actinomycetota</taxon>
        <taxon>Actinomycetes</taxon>
        <taxon>Micrococcales</taxon>
        <taxon>Microbacteriaceae</taxon>
        <taxon>Amnibacterium</taxon>
    </lineage>
</organism>
<keyword evidence="7" id="KW-1185">Reference proteome</keyword>
<keyword evidence="3 5" id="KW-1133">Transmembrane helix</keyword>
<feature type="transmembrane region" description="Helical" evidence="5">
    <location>
        <begin position="158"/>
        <end position="180"/>
    </location>
</feature>
<name>A0ABP8ZHF8_9MICO</name>
<dbReference type="EMBL" id="BAABLP010000010">
    <property type="protein sequence ID" value="GAA4756563.1"/>
    <property type="molecule type" value="Genomic_DNA"/>
</dbReference>
<gene>
    <name evidence="6" type="ORF">GCM10025783_32370</name>
</gene>
<accession>A0ABP8ZHF8</accession>
<feature type="transmembrane region" description="Helical" evidence="5">
    <location>
        <begin position="128"/>
        <end position="151"/>
    </location>
</feature>
<feature type="transmembrane region" description="Helical" evidence="5">
    <location>
        <begin position="186"/>
        <end position="204"/>
    </location>
</feature>
<sequence length="239" mass="24134">MLLAALALTAVPVAAALLSGVVAAIRRPGPRTTSALQHFAAGVVFAATAIELLPAVLERSPIVAILGFAAGIVVMFSFRKLGDVITVRRDARGATGFPVGLTVATGIDFLIDGVILGAGFAASSAVGVLLTIALAVEYLFVGLSLSAVLAGTVQRRTVALTPVLLALLTVAGTAAGVIVLGSASPAVLAGVLAFGAVAFMYLATEELLVEAHEKGETSPGSIGFFIGFLLYLVLSELIH</sequence>
<evidence type="ECO:0000313" key="7">
    <source>
        <dbReference type="Proteomes" id="UP001500121"/>
    </source>
</evidence>
<dbReference type="InterPro" id="IPR003689">
    <property type="entry name" value="ZIP"/>
</dbReference>
<evidence type="ECO:0000256" key="3">
    <source>
        <dbReference type="ARBA" id="ARBA00022989"/>
    </source>
</evidence>
<comment type="caution">
    <text evidence="6">The sequence shown here is derived from an EMBL/GenBank/DDBJ whole genome shotgun (WGS) entry which is preliminary data.</text>
</comment>
<keyword evidence="4 5" id="KW-0472">Membrane</keyword>
<evidence type="ECO:0000256" key="5">
    <source>
        <dbReference type="SAM" id="Phobius"/>
    </source>
</evidence>
<dbReference type="Proteomes" id="UP001500121">
    <property type="component" value="Unassembled WGS sequence"/>
</dbReference>
<evidence type="ECO:0000313" key="6">
    <source>
        <dbReference type="EMBL" id="GAA4756563.1"/>
    </source>
</evidence>